<dbReference type="Pfam" id="PF16313">
    <property type="entry name" value="DUF4953"/>
    <property type="match status" value="1"/>
</dbReference>
<dbReference type="PANTHER" id="PTHR38478:SF1">
    <property type="entry name" value="ZINC DEPENDENT METALLOPROTEASE DOMAIN LIPOPROTEIN"/>
    <property type="match status" value="1"/>
</dbReference>
<reference evidence="6" key="1">
    <citation type="journal article" date="2021" name="PeerJ">
        <title>Extensive microbial diversity within the chicken gut microbiome revealed by metagenomics and culture.</title>
        <authorList>
            <person name="Gilroy R."/>
            <person name="Ravi A."/>
            <person name="Getino M."/>
            <person name="Pursley I."/>
            <person name="Horton D.L."/>
            <person name="Alikhan N.F."/>
            <person name="Baker D."/>
            <person name="Gharbi K."/>
            <person name="Hall N."/>
            <person name="Watson M."/>
            <person name="Adriaenssens E.M."/>
            <person name="Foster-Nyarko E."/>
            <person name="Jarju S."/>
            <person name="Secka A."/>
            <person name="Antonio M."/>
            <person name="Oren A."/>
            <person name="Chaudhuri R.R."/>
            <person name="La Ragione R."/>
            <person name="Hildebrand F."/>
            <person name="Pallen M.J."/>
        </authorList>
    </citation>
    <scope>NUCLEOTIDE SEQUENCE</scope>
    <source>
        <strain evidence="6">5134</strain>
    </source>
</reference>
<feature type="region of interest" description="Disordered" evidence="1">
    <location>
        <begin position="21"/>
        <end position="59"/>
    </location>
</feature>
<dbReference type="EMBL" id="DXDA01000040">
    <property type="protein sequence ID" value="HIY68723.1"/>
    <property type="molecule type" value="Genomic_DNA"/>
</dbReference>
<evidence type="ECO:0000256" key="1">
    <source>
        <dbReference type="SAM" id="MobiDB-lite"/>
    </source>
</evidence>
<proteinExistence type="predicted"/>
<sequence length="870" mass="96441">MKKLLQILAFVALAGLLQPSATHAARKEKSTNSVETGSKKRRERKKKGTSDQDRKPTPYEKLFQNKQVESVCGGGLTLHYVEDKLYLELPDSLLDEGWMVSTSIERTGDPGDGIAGQHPVKPYLIEFCRGNSDSLIYLREYAPAVSVEGSPAMRRAIAQNYMGAIVGSYTVKARTPDGNAAIVDLTTLFVGDEKRIRPIDPEGGNTYGGWMTAKADYKKDRSKLLGVSANRQSVSVLSELSYGTTVSFLGLLDIFKDKPQSIVTRRTITRMGPAETRKRLCDQRIGTTYRSVRSYSDREQGSEPEYFTCRRSLTDSAGNLRPIVFYVDTTFDARTYAAIERGLLMWNDAFARIGYADVIRVKPIPSDPGFNDGLLRANCVRHTGTSNSELYAASWIDRRSGEILGSEILVPFNYAAAIRNQLLLTMSAADPAFRSVRPSEERIAEVLTALTARHVATTLGISPNHAASAAYPTDSLRSAAFTQANGFSASITDDVYCNIVAQEGDKERGVKLIADALGPYDYLAVEWLYKPVPGAATPKAEIPALDSLLARHEGDPRYFFAHAGASLYDPRVGSNDLGDDLFRSAEYQIDNLKYVAAHADEWLSKSDGDYKYREELLIGMIQRIVGISEQLLRYVGGLYISPAYEGLQDPFCTVVPKQTQRQALQATLQLSETVEWIDNQSITKNVFNRVKACTYLQERILRNVLTKLGSLDLAVSRSDDPYTTEMMAADLTDYFREKIHSREPMSRHLSEMQQTLLRTVISAAKVQDKETKSSASAFALTDSEQTPGESFAGGFLPASGRVLGADEIAGAPYGFQRPQVSVPYKEHLFYGLLLNLQTMYRQGASQAPLAETRDFCRYMADRIDRALKIK</sequence>
<comment type="caution">
    <text evidence="6">The sequence shown here is derived from an EMBL/GenBank/DDBJ whole genome shotgun (WGS) entry which is preliminary data.</text>
</comment>
<dbReference type="Pfam" id="PF17162">
    <property type="entry name" value="DUF5118"/>
    <property type="match status" value="1"/>
</dbReference>
<name>A0A9D1YZR5_9BACT</name>
<dbReference type="InterPro" id="IPR033413">
    <property type="entry name" value="DUF5117"/>
</dbReference>
<evidence type="ECO:0000256" key="2">
    <source>
        <dbReference type="SAM" id="SignalP"/>
    </source>
</evidence>
<dbReference type="Proteomes" id="UP000886844">
    <property type="component" value="Unassembled WGS sequence"/>
</dbReference>
<dbReference type="InterPro" id="IPR032534">
    <property type="entry name" value="EcxA_zinc-bd"/>
</dbReference>
<organism evidence="6 7">
    <name type="scientific">Candidatus Alistipes intestinigallinarum</name>
    <dbReference type="NCBI Taxonomy" id="2838440"/>
    <lineage>
        <taxon>Bacteria</taxon>
        <taxon>Pseudomonadati</taxon>
        <taxon>Bacteroidota</taxon>
        <taxon>Bacteroidia</taxon>
        <taxon>Bacteroidales</taxon>
        <taxon>Rikenellaceae</taxon>
        <taxon>Alistipes</taxon>
    </lineage>
</organism>
<keyword evidence="2" id="KW-0732">Signal</keyword>
<evidence type="ECO:0000313" key="6">
    <source>
        <dbReference type="EMBL" id="HIY68723.1"/>
    </source>
</evidence>
<dbReference type="InterPro" id="IPR033428">
    <property type="entry name" value="DUF5118"/>
</dbReference>
<accession>A0A9D1YZR5</accession>
<feature type="domain" description="DUF5117" evidence="4">
    <location>
        <begin position="123"/>
        <end position="310"/>
    </location>
</feature>
<protein>
    <submittedName>
        <fullName evidence="6">Zinc-dependent metalloprotease</fullName>
    </submittedName>
</protein>
<evidence type="ECO:0000259" key="5">
    <source>
        <dbReference type="Pfam" id="PF17162"/>
    </source>
</evidence>
<keyword evidence="6" id="KW-0378">Hydrolase</keyword>
<reference evidence="6" key="2">
    <citation type="submission" date="2021-04" db="EMBL/GenBank/DDBJ databases">
        <authorList>
            <person name="Gilroy R."/>
        </authorList>
    </citation>
    <scope>NUCLEOTIDE SEQUENCE</scope>
    <source>
        <strain evidence="6">5134</strain>
    </source>
</reference>
<evidence type="ECO:0000259" key="4">
    <source>
        <dbReference type="Pfam" id="PF17148"/>
    </source>
</evidence>
<dbReference type="PANTHER" id="PTHR38478">
    <property type="entry name" value="PEPTIDASE M1A AND M12B"/>
    <property type="match status" value="1"/>
</dbReference>
<keyword evidence="6" id="KW-0482">Metalloprotease</keyword>
<feature type="chain" id="PRO_5039535383" evidence="2">
    <location>
        <begin position="25"/>
        <end position="870"/>
    </location>
</feature>
<evidence type="ECO:0000259" key="3">
    <source>
        <dbReference type="Pfam" id="PF16313"/>
    </source>
</evidence>
<keyword evidence="6" id="KW-0645">Protease</keyword>
<gene>
    <name evidence="6" type="ORF">H9828_04845</name>
</gene>
<feature type="domain" description="DUF5118" evidence="5">
    <location>
        <begin position="56"/>
        <end position="107"/>
    </location>
</feature>
<feature type="domain" description="EcxA zinc-binding" evidence="3">
    <location>
        <begin position="439"/>
        <end position="734"/>
    </location>
</feature>
<feature type="signal peptide" evidence="2">
    <location>
        <begin position="1"/>
        <end position="24"/>
    </location>
</feature>
<dbReference type="GO" id="GO:0008237">
    <property type="term" value="F:metallopeptidase activity"/>
    <property type="evidence" value="ECO:0007669"/>
    <property type="project" value="UniProtKB-KW"/>
</dbReference>
<feature type="compositionally biased region" description="Basic and acidic residues" evidence="1">
    <location>
        <begin position="48"/>
        <end position="58"/>
    </location>
</feature>
<dbReference type="AlphaFoldDB" id="A0A9D1YZR5"/>
<dbReference type="Pfam" id="PF17148">
    <property type="entry name" value="DUF5117"/>
    <property type="match status" value="1"/>
</dbReference>
<evidence type="ECO:0000313" key="7">
    <source>
        <dbReference type="Proteomes" id="UP000886844"/>
    </source>
</evidence>